<dbReference type="Proteomes" id="UP001269375">
    <property type="component" value="Unassembled WGS sequence"/>
</dbReference>
<keyword evidence="2" id="KW-0472">Membrane</keyword>
<keyword evidence="2" id="KW-0812">Transmembrane</keyword>
<feature type="transmembrane region" description="Helical" evidence="2">
    <location>
        <begin position="12"/>
        <end position="28"/>
    </location>
</feature>
<evidence type="ECO:0000313" key="4">
    <source>
        <dbReference type="Proteomes" id="UP001269375"/>
    </source>
</evidence>
<feature type="region of interest" description="Disordered" evidence="1">
    <location>
        <begin position="134"/>
        <end position="153"/>
    </location>
</feature>
<evidence type="ECO:0000256" key="2">
    <source>
        <dbReference type="SAM" id="Phobius"/>
    </source>
</evidence>
<accession>A0ABU1GZ07</accession>
<keyword evidence="4" id="KW-1185">Reference proteome</keyword>
<feature type="transmembrane region" description="Helical" evidence="2">
    <location>
        <begin position="91"/>
        <end position="124"/>
    </location>
</feature>
<comment type="caution">
    <text evidence="3">The sequence shown here is derived from an EMBL/GenBank/DDBJ whole genome shotgun (WGS) entry which is preliminary data.</text>
</comment>
<reference evidence="3 4" key="1">
    <citation type="submission" date="2023-04" db="EMBL/GenBank/DDBJ databases">
        <title>A long-awaited taxogenomic arrangement of the family Halomonadaceae.</title>
        <authorList>
            <person name="De La Haba R."/>
            <person name="Chuvochina M."/>
            <person name="Wittouck S."/>
            <person name="Arahal D.R."/>
            <person name="Sanchez-Porro C."/>
            <person name="Hugenholtz P."/>
            <person name="Ventosa A."/>
        </authorList>
    </citation>
    <scope>NUCLEOTIDE SEQUENCE [LARGE SCALE GENOMIC DNA]</scope>
    <source>
        <strain evidence="3 4">DSM 22428</strain>
    </source>
</reference>
<protein>
    <submittedName>
        <fullName evidence="3">Uncharacterized protein</fullName>
    </submittedName>
</protein>
<name>A0ABU1GZ07_9GAMM</name>
<evidence type="ECO:0000256" key="1">
    <source>
        <dbReference type="SAM" id="MobiDB-lite"/>
    </source>
</evidence>
<proteinExistence type="predicted"/>
<feature type="compositionally biased region" description="Basic and acidic residues" evidence="1">
    <location>
        <begin position="135"/>
        <end position="153"/>
    </location>
</feature>
<feature type="transmembrane region" description="Helical" evidence="2">
    <location>
        <begin position="49"/>
        <end position="71"/>
    </location>
</feature>
<evidence type="ECO:0000313" key="3">
    <source>
        <dbReference type="EMBL" id="MDR5897281.1"/>
    </source>
</evidence>
<keyword evidence="2" id="KW-1133">Transmembrane helix</keyword>
<dbReference type="EMBL" id="JARWAO010000010">
    <property type="protein sequence ID" value="MDR5897281.1"/>
    <property type="molecule type" value="Genomic_DNA"/>
</dbReference>
<organism evidence="3 4">
    <name type="scientific">Larsenimonas suaedae</name>
    <dbReference type="NCBI Taxonomy" id="1851019"/>
    <lineage>
        <taxon>Bacteria</taxon>
        <taxon>Pseudomonadati</taxon>
        <taxon>Pseudomonadota</taxon>
        <taxon>Gammaproteobacteria</taxon>
        <taxon>Oceanospirillales</taxon>
        <taxon>Halomonadaceae</taxon>
        <taxon>Larsenimonas</taxon>
    </lineage>
</organism>
<gene>
    <name evidence="3" type="ORF">QC825_14515</name>
</gene>
<dbReference type="RefSeq" id="WP_251595551.1">
    <property type="nucleotide sequence ID" value="NZ_JAMLJI010000006.1"/>
</dbReference>
<sequence length="153" mass="17120">MYEVFERLATLYTVAGVLIYVSLMAGYIRSWTLPPGADLKWWDSLLRTLAFCLIQPAIVIWQIAVGVIQMACDASTAWRGVFDPDSGTEELFMGAIWLWIAVDAFREGYGGLAIFMSITALFLWQSAKAMQRLRNSHERTDSPESGDRTEGTG</sequence>